<dbReference type="RefSeq" id="WP_209377079.1">
    <property type="nucleotide sequence ID" value="NZ_JAGIZA010000033.1"/>
</dbReference>
<comment type="caution">
    <text evidence="1">The sequence shown here is derived from an EMBL/GenBank/DDBJ whole genome shotgun (WGS) entry which is preliminary data.</text>
</comment>
<dbReference type="Gene3D" id="3.30.1540.10">
    <property type="entry name" value="formyl-coa transferase, domain 3"/>
    <property type="match status" value="1"/>
</dbReference>
<organism evidence="1 2">
    <name type="scientific">Roseomonas indoligenes</name>
    <dbReference type="NCBI Taxonomy" id="2820811"/>
    <lineage>
        <taxon>Bacteria</taxon>
        <taxon>Pseudomonadati</taxon>
        <taxon>Pseudomonadota</taxon>
        <taxon>Alphaproteobacteria</taxon>
        <taxon>Acetobacterales</taxon>
        <taxon>Roseomonadaceae</taxon>
        <taxon>Roseomonas</taxon>
    </lineage>
</organism>
<dbReference type="InterPro" id="IPR050509">
    <property type="entry name" value="CoA-transferase_III"/>
</dbReference>
<evidence type="ECO:0000313" key="2">
    <source>
        <dbReference type="Proteomes" id="UP000677537"/>
    </source>
</evidence>
<dbReference type="GO" id="GO:0016740">
    <property type="term" value="F:transferase activity"/>
    <property type="evidence" value="ECO:0007669"/>
    <property type="project" value="UniProtKB-KW"/>
</dbReference>
<keyword evidence="1" id="KW-0808">Transferase</keyword>
<proteinExistence type="predicted"/>
<dbReference type="EMBL" id="JAGIZA010000033">
    <property type="protein sequence ID" value="MBP0496287.1"/>
    <property type="molecule type" value="Genomic_DNA"/>
</dbReference>
<evidence type="ECO:0000313" key="1">
    <source>
        <dbReference type="EMBL" id="MBP0496287.1"/>
    </source>
</evidence>
<reference evidence="1" key="1">
    <citation type="submission" date="2021-03" db="EMBL/GenBank/DDBJ databases">
        <authorList>
            <person name="So Y."/>
        </authorList>
    </citation>
    <scope>NUCLEOTIDE SEQUENCE</scope>
    <source>
        <strain evidence="1">SG15</strain>
    </source>
</reference>
<dbReference type="InterPro" id="IPR003673">
    <property type="entry name" value="CoA-Trfase_fam_III"/>
</dbReference>
<dbReference type="PANTHER" id="PTHR48228:SF5">
    <property type="entry name" value="ALPHA-METHYLACYL-COA RACEMASE"/>
    <property type="match status" value="1"/>
</dbReference>
<sequence>MAAPLSGLRVVEVSAFIAAPIGGMTLAQLGAEVIRIDPIGGNIDYRRWPLSAEGTSLYWTGLNKAKRSVALALNKPEGQEIARALICAGGEDAGILLTNLPASGWMSHAALSAGRPDLIMLRLIGNPDGSGAVDYTVNCAAGFPTATGRGEEPVNHVLPAWDIAAGLYLATGLLSAERARRRDGRGQEVVLSLADVAFASVANLGYVADVQVNGAVRPPMGNELYGAFGRDFATADGRRVMIVAISNRQWRAIGKVTGLAGKLAMIGPMLDVNLDEEGGRYEARHAIAAVLAPWFARRSLAEIAGLLEGSGILWGPYQDFGQLVRDDPRVSAANPMFAEIEQPGVGRILAPAVPLAFSGTPRPAPSPAPRLGEHSDAVLAEVLGLSAAAIGKLHDAGIVAGPKEG</sequence>
<name>A0A940SAK3_9PROT</name>
<dbReference type="InterPro" id="IPR023606">
    <property type="entry name" value="CoA-Trfase_III_dom_1_sf"/>
</dbReference>
<keyword evidence="2" id="KW-1185">Reference proteome</keyword>
<gene>
    <name evidence="1" type="ORF">J5Y10_26120</name>
</gene>
<dbReference type="Proteomes" id="UP000677537">
    <property type="component" value="Unassembled WGS sequence"/>
</dbReference>
<dbReference type="InterPro" id="IPR044855">
    <property type="entry name" value="CoA-Trfase_III_dom3_sf"/>
</dbReference>
<dbReference type="PANTHER" id="PTHR48228">
    <property type="entry name" value="SUCCINYL-COA--D-CITRAMALATE COA-TRANSFERASE"/>
    <property type="match status" value="1"/>
</dbReference>
<dbReference type="AlphaFoldDB" id="A0A940SAK3"/>
<dbReference type="Pfam" id="PF02515">
    <property type="entry name" value="CoA_transf_3"/>
    <property type="match status" value="1"/>
</dbReference>
<dbReference type="SUPFAM" id="SSF89796">
    <property type="entry name" value="CoA-transferase family III (CaiB/BaiF)"/>
    <property type="match status" value="1"/>
</dbReference>
<dbReference type="Gene3D" id="3.40.50.10540">
    <property type="entry name" value="Crotonobetainyl-coa:carnitine coa-transferase, domain 1"/>
    <property type="match status" value="1"/>
</dbReference>
<accession>A0A940SAK3</accession>
<protein>
    <submittedName>
        <fullName evidence="1">CoA transferase</fullName>
    </submittedName>
</protein>